<proteinExistence type="predicted"/>
<dbReference type="Proteomes" id="UP000772434">
    <property type="component" value="Unassembled WGS sequence"/>
</dbReference>
<gene>
    <name evidence="1" type="ORF">BDP27DRAFT_1365481</name>
</gene>
<dbReference type="EMBL" id="JADNRY010000083">
    <property type="protein sequence ID" value="KAF9066720.1"/>
    <property type="molecule type" value="Genomic_DNA"/>
</dbReference>
<evidence type="ECO:0000313" key="2">
    <source>
        <dbReference type="Proteomes" id="UP000772434"/>
    </source>
</evidence>
<organism evidence="1 2">
    <name type="scientific">Rhodocollybia butyracea</name>
    <dbReference type="NCBI Taxonomy" id="206335"/>
    <lineage>
        <taxon>Eukaryota</taxon>
        <taxon>Fungi</taxon>
        <taxon>Dikarya</taxon>
        <taxon>Basidiomycota</taxon>
        <taxon>Agaricomycotina</taxon>
        <taxon>Agaricomycetes</taxon>
        <taxon>Agaricomycetidae</taxon>
        <taxon>Agaricales</taxon>
        <taxon>Marasmiineae</taxon>
        <taxon>Omphalotaceae</taxon>
        <taxon>Rhodocollybia</taxon>
    </lineage>
</organism>
<accession>A0A9P5U4F7</accession>
<comment type="caution">
    <text evidence="1">The sequence shown here is derived from an EMBL/GenBank/DDBJ whole genome shotgun (WGS) entry which is preliminary data.</text>
</comment>
<name>A0A9P5U4F7_9AGAR</name>
<dbReference type="AlphaFoldDB" id="A0A9P5U4F7"/>
<sequence>MAASPLVRPHVRGRTPRYLCGIRGIWNKKSDPQELRAYVHETPSGTYNHTKTIQYMLREQPEKQIEMRDLTKGYMKQESTRKEAHGSSISTRFFEELWSLLRMKSEEEFITLELGPSGPACSWPNFKLESHAPQSGRVQVAQNSSRYYNMIQWEVHRNTSKLSQRVLIIAVLAMMATQSPTVIVDNAKFNISGPWSVLNNGAEYTGYKDTSLSTPVNFSSTNPCMIYLNFTGLSASIMGASEPGSVLVDGKHIASFFSVVLDGGTPLQINVSDVWDGIIYETPSLSEGFHLLEMNLSSPLNDLYLDYALINPGPSTPLVNISDASYQALFVNYTDPTIVYKGQWNDSSGLPFKTTFNSGATIQFPLPGYNVTLLGHITPGLLFDEFQLGNTTLNVTIDDRLPVTYTWNNYWVSYGGWIGSLNHSYDKEKEAQRKTGFDLLWYSRTEYDDVTQFCQREHFQPIIEEVQKPKAAVLVLASPQVAPLPSLLHENIAEEDTTEGAVQLEPLASSGPDISLPLPQPESLLELIYRVNDQVDAMGQDVSTAEATADNFRAQHNNRGSILEPEQLLGLIERLKDRVHAIERPPPYARSD</sequence>
<reference evidence="1" key="1">
    <citation type="submission" date="2020-11" db="EMBL/GenBank/DDBJ databases">
        <authorList>
            <consortium name="DOE Joint Genome Institute"/>
            <person name="Ahrendt S."/>
            <person name="Riley R."/>
            <person name="Andreopoulos W."/>
            <person name="Labutti K."/>
            <person name="Pangilinan J."/>
            <person name="Ruiz-Duenas F.J."/>
            <person name="Barrasa J.M."/>
            <person name="Sanchez-Garcia M."/>
            <person name="Camarero S."/>
            <person name="Miyauchi S."/>
            <person name="Serrano A."/>
            <person name="Linde D."/>
            <person name="Babiker R."/>
            <person name="Drula E."/>
            <person name="Ayuso-Fernandez I."/>
            <person name="Pacheco R."/>
            <person name="Padilla G."/>
            <person name="Ferreira P."/>
            <person name="Barriuso J."/>
            <person name="Kellner H."/>
            <person name="Castanera R."/>
            <person name="Alfaro M."/>
            <person name="Ramirez L."/>
            <person name="Pisabarro A.G."/>
            <person name="Kuo A."/>
            <person name="Tritt A."/>
            <person name="Lipzen A."/>
            <person name="He G."/>
            <person name="Yan M."/>
            <person name="Ng V."/>
            <person name="Cullen D."/>
            <person name="Martin F."/>
            <person name="Rosso M.-N."/>
            <person name="Henrissat B."/>
            <person name="Hibbett D."/>
            <person name="Martinez A.T."/>
            <person name="Grigoriev I.V."/>
        </authorList>
    </citation>
    <scope>NUCLEOTIDE SEQUENCE</scope>
    <source>
        <strain evidence="1">AH 40177</strain>
    </source>
</reference>
<evidence type="ECO:0000313" key="1">
    <source>
        <dbReference type="EMBL" id="KAF9066720.1"/>
    </source>
</evidence>
<protein>
    <submittedName>
        <fullName evidence="1">Uncharacterized protein</fullName>
    </submittedName>
</protein>
<keyword evidence="2" id="KW-1185">Reference proteome</keyword>